<proteinExistence type="predicted"/>
<gene>
    <name evidence="1" type="ORF">BDK51DRAFT_45774</name>
</gene>
<organism evidence="1 2">
    <name type="scientific">Blyttiomyces helicus</name>
    <dbReference type="NCBI Taxonomy" id="388810"/>
    <lineage>
        <taxon>Eukaryota</taxon>
        <taxon>Fungi</taxon>
        <taxon>Fungi incertae sedis</taxon>
        <taxon>Chytridiomycota</taxon>
        <taxon>Chytridiomycota incertae sedis</taxon>
        <taxon>Chytridiomycetes</taxon>
        <taxon>Chytridiomycetes incertae sedis</taxon>
        <taxon>Blyttiomyces</taxon>
    </lineage>
</organism>
<accession>A0A4P9VTF9</accession>
<reference evidence="2" key="1">
    <citation type="journal article" date="2018" name="Nat. Microbiol.">
        <title>Leveraging single-cell genomics to expand the fungal tree of life.</title>
        <authorList>
            <person name="Ahrendt S.R."/>
            <person name="Quandt C.A."/>
            <person name="Ciobanu D."/>
            <person name="Clum A."/>
            <person name="Salamov A."/>
            <person name="Andreopoulos B."/>
            <person name="Cheng J.F."/>
            <person name="Woyke T."/>
            <person name="Pelin A."/>
            <person name="Henrissat B."/>
            <person name="Reynolds N.K."/>
            <person name="Benny G.L."/>
            <person name="Smith M.E."/>
            <person name="James T.Y."/>
            <person name="Grigoriev I.V."/>
        </authorList>
    </citation>
    <scope>NUCLEOTIDE SEQUENCE [LARGE SCALE GENOMIC DNA]</scope>
</reference>
<dbReference type="InterPro" id="IPR032675">
    <property type="entry name" value="LRR_dom_sf"/>
</dbReference>
<dbReference type="Gene3D" id="3.80.10.10">
    <property type="entry name" value="Ribonuclease Inhibitor"/>
    <property type="match status" value="1"/>
</dbReference>
<dbReference type="OrthoDB" id="2218971at2759"/>
<keyword evidence="2" id="KW-1185">Reference proteome</keyword>
<dbReference type="Proteomes" id="UP000269721">
    <property type="component" value="Unassembled WGS sequence"/>
</dbReference>
<dbReference type="SUPFAM" id="SSF52047">
    <property type="entry name" value="RNI-like"/>
    <property type="match status" value="1"/>
</dbReference>
<evidence type="ECO:0000313" key="1">
    <source>
        <dbReference type="EMBL" id="RKO82811.1"/>
    </source>
</evidence>
<sequence length="267" mass="29369">MSLSSFAYLFESCPNLALVYFVGVIKYREEITKDDIWKTSDAGKAISESVRRLQSLGFQAQDIDAETAIYSATGPYLMAWTADRSAAEPILPTSNSCWRLPRTHRSFNPLIDHCLAIEELHLTGTAVTVVSIHALKPHRPLTRLALSNDDLYDAANQIRLFATATAEPALAELLSARGGSLALLCIGMPGWRMGLDVAIALMDSCTNLRTLHLIGSRSASSIAWLTHRMPALRHLEVDDPDELEDSVPPRVSLHSPRWSDQFSALGV</sequence>
<name>A0A4P9VTF9_9FUNG</name>
<protein>
    <submittedName>
        <fullName evidence="1">Uncharacterized protein</fullName>
    </submittedName>
</protein>
<evidence type="ECO:0000313" key="2">
    <source>
        <dbReference type="Proteomes" id="UP000269721"/>
    </source>
</evidence>
<dbReference type="AlphaFoldDB" id="A0A4P9VTF9"/>
<dbReference type="EMBL" id="ML002059">
    <property type="protein sequence ID" value="RKO82811.1"/>
    <property type="molecule type" value="Genomic_DNA"/>
</dbReference>